<dbReference type="GO" id="GO:0007165">
    <property type="term" value="P:signal transduction"/>
    <property type="evidence" value="ECO:0007669"/>
    <property type="project" value="InterPro"/>
</dbReference>
<comment type="caution">
    <text evidence="2">The sequence shown here is derived from an EMBL/GenBank/DDBJ whole genome shotgun (WGS) entry which is preliminary data.</text>
</comment>
<dbReference type="EMBL" id="JAVIDL010000068">
    <property type="protein sequence ID" value="MDQ8937276.1"/>
    <property type="molecule type" value="Genomic_DNA"/>
</dbReference>
<dbReference type="Gene3D" id="3.40.50.10140">
    <property type="entry name" value="Toll/interleukin-1 receptor homology (TIR) domain"/>
    <property type="match status" value="1"/>
</dbReference>
<proteinExistence type="predicted"/>
<dbReference type="PROSITE" id="PS50104">
    <property type="entry name" value="TIR"/>
    <property type="match status" value="1"/>
</dbReference>
<dbReference type="SUPFAM" id="SSF52200">
    <property type="entry name" value="Toll/Interleukin receptor TIR domain"/>
    <property type="match status" value="1"/>
</dbReference>
<gene>
    <name evidence="2" type="ORF">RFH47_16330</name>
</gene>
<reference evidence="2" key="1">
    <citation type="submission" date="2023-08" db="EMBL/GenBank/DDBJ databases">
        <title>Emergence of clinically-relevant ST2 carbapenem-resistant Acinetobacter baumannii strains in hospital sewages in Zhejiang, East of China.</title>
        <authorList>
            <person name="Kaichao C."/>
            <person name="Zhang R."/>
        </authorList>
    </citation>
    <scope>NUCLEOTIDE SEQUENCE</scope>
    <source>
        <strain evidence="2">M-RB-37</strain>
    </source>
</reference>
<evidence type="ECO:0000259" key="1">
    <source>
        <dbReference type="PROSITE" id="PS50104"/>
    </source>
</evidence>
<dbReference type="InterPro" id="IPR035897">
    <property type="entry name" value="Toll_tir_struct_dom_sf"/>
</dbReference>
<evidence type="ECO:0000313" key="3">
    <source>
        <dbReference type="Proteomes" id="UP001243844"/>
    </source>
</evidence>
<dbReference type="InterPro" id="IPR015032">
    <property type="entry name" value="ThsB__TIR-like_domain"/>
</dbReference>
<name>A0AAW8JAQ5_9GAMM</name>
<dbReference type="Proteomes" id="UP001243844">
    <property type="component" value="Unassembled WGS sequence"/>
</dbReference>
<accession>A0AAW8JAQ5</accession>
<organism evidence="2 3">
    <name type="scientific">Acinetobacter rudis</name>
    <dbReference type="NCBI Taxonomy" id="632955"/>
    <lineage>
        <taxon>Bacteria</taxon>
        <taxon>Pseudomonadati</taxon>
        <taxon>Pseudomonadota</taxon>
        <taxon>Gammaproteobacteria</taxon>
        <taxon>Moraxellales</taxon>
        <taxon>Moraxellaceae</taxon>
        <taxon>Acinetobacter</taxon>
    </lineage>
</organism>
<sequence length="187" mass="21795">MAFQHLQSLGKYVKLRKNFKGKKKTYHIDSTLPNYSPEELVKFLNSNSIESKKKYDIFISHSYLDKDLVKNMKNTINFLNLSCYYDWTSDQDFLKRNLISDYTKEVLKKRIEQSKALILVLTHNVIADGEITSEWIKMEIEHAKSVGKKICCLNFTDLGHQFINIEFQYEGNSISISKNGVQLLTNL</sequence>
<dbReference type="Pfam" id="PF08937">
    <property type="entry name" value="ThsB_TIR"/>
    <property type="match status" value="1"/>
</dbReference>
<feature type="domain" description="TIR" evidence="1">
    <location>
        <begin position="53"/>
        <end position="187"/>
    </location>
</feature>
<dbReference type="RefSeq" id="WP_308982230.1">
    <property type="nucleotide sequence ID" value="NZ_JAVIDL010000068.1"/>
</dbReference>
<dbReference type="AlphaFoldDB" id="A0AAW8JAQ5"/>
<protein>
    <submittedName>
        <fullName evidence="2">TIR domain-containing protein</fullName>
    </submittedName>
</protein>
<dbReference type="InterPro" id="IPR000157">
    <property type="entry name" value="TIR_dom"/>
</dbReference>
<evidence type="ECO:0000313" key="2">
    <source>
        <dbReference type="EMBL" id="MDQ8937276.1"/>
    </source>
</evidence>